<sequence>MSDAFSAGFREFCGGVQHAVSLHRILLFYLKSRHICVSSVKCFVLNGLIFLGSIYFFDRAVIPVIHMFGELLHRSFSYGTTTQVDDVRDRVDGFVFILYQVLWMYPIYCISFILNTIWYQEIADDAYMQLHGKPSPTVSSRSKMLSIAPAAQNARATQKMTCCSLGPAGAPC</sequence>
<keyword evidence="3 5" id="KW-1133">Transmembrane helix</keyword>
<dbReference type="PANTHER" id="PTHR21389">
    <property type="entry name" value="P53 INDUCED PROTEIN"/>
    <property type="match status" value="1"/>
</dbReference>
<dbReference type="GO" id="GO:0016236">
    <property type="term" value="P:macroautophagy"/>
    <property type="evidence" value="ECO:0007669"/>
    <property type="project" value="TreeGrafter"/>
</dbReference>
<keyword evidence="2 5" id="KW-0812">Transmembrane</keyword>
<keyword evidence="4 5" id="KW-0472">Membrane</keyword>
<evidence type="ECO:0000256" key="5">
    <source>
        <dbReference type="SAM" id="Phobius"/>
    </source>
</evidence>
<organism evidence="6 7">
    <name type="scientific">Phytophthora infestans</name>
    <name type="common">Potato late blight agent</name>
    <name type="synonym">Botrytis infestans</name>
    <dbReference type="NCBI Taxonomy" id="4787"/>
    <lineage>
        <taxon>Eukaryota</taxon>
        <taxon>Sar</taxon>
        <taxon>Stramenopiles</taxon>
        <taxon>Oomycota</taxon>
        <taxon>Peronosporomycetes</taxon>
        <taxon>Peronosporales</taxon>
        <taxon>Peronosporaceae</taxon>
        <taxon>Phytophthora</taxon>
    </lineage>
</organism>
<dbReference type="Proteomes" id="UP000704712">
    <property type="component" value="Unassembled WGS sequence"/>
</dbReference>
<name>A0A8S9U8C6_PHYIN</name>
<dbReference type="EMBL" id="JAACNO010002065">
    <property type="protein sequence ID" value="KAF4135707.1"/>
    <property type="molecule type" value="Genomic_DNA"/>
</dbReference>
<evidence type="ECO:0000256" key="1">
    <source>
        <dbReference type="ARBA" id="ARBA00004141"/>
    </source>
</evidence>
<gene>
    <name evidence="6" type="ORF">GN958_ATG15104</name>
</gene>
<protein>
    <submittedName>
        <fullName evidence="6">Etoposide-induced protein 2.4 (EI24)</fullName>
    </submittedName>
</protein>
<accession>A0A8S9U8C6</accession>
<evidence type="ECO:0000256" key="3">
    <source>
        <dbReference type="ARBA" id="ARBA00022989"/>
    </source>
</evidence>
<evidence type="ECO:0000256" key="4">
    <source>
        <dbReference type="ARBA" id="ARBA00023136"/>
    </source>
</evidence>
<dbReference type="AlphaFoldDB" id="A0A8S9U8C6"/>
<comment type="caution">
    <text evidence="6">The sequence shown here is derived from an EMBL/GenBank/DDBJ whole genome shotgun (WGS) entry which is preliminary data.</text>
</comment>
<evidence type="ECO:0000313" key="7">
    <source>
        <dbReference type="Proteomes" id="UP000704712"/>
    </source>
</evidence>
<dbReference type="GO" id="GO:0005783">
    <property type="term" value="C:endoplasmic reticulum"/>
    <property type="evidence" value="ECO:0007669"/>
    <property type="project" value="TreeGrafter"/>
</dbReference>
<comment type="subcellular location">
    <subcellularLocation>
        <location evidence="1">Membrane</location>
        <topology evidence="1">Multi-pass membrane protein</topology>
    </subcellularLocation>
</comment>
<reference evidence="6" key="1">
    <citation type="submission" date="2020-03" db="EMBL/GenBank/DDBJ databases">
        <title>Hybrid Assembly of Korean Phytophthora infestans isolates.</title>
        <authorList>
            <person name="Prokchorchik M."/>
            <person name="Lee Y."/>
            <person name="Seo J."/>
            <person name="Cho J.-H."/>
            <person name="Park Y.-E."/>
            <person name="Jang D.-C."/>
            <person name="Im J.-S."/>
            <person name="Choi J.-G."/>
            <person name="Park H.-J."/>
            <person name="Lee G.-B."/>
            <person name="Lee Y.-G."/>
            <person name="Hong S.-Y."/>
            <person name="Cho K."/>
            <person name="Sohn K.H."/>
        </authorList>
    </citation>
    <scope>NUCLEOTIDE SEQUENCE</scope>
    <source>
        <strain evidence="6">KR_2_A2</strain>
    </source>
</reference>
<dbReference type="PANTHER" id="PTHR21389:SF0">
    <property type="entry name" value="ETOPOSIDE-INDUCED PROTEIN 2.4 HOMOLOG"/>
    <property type="match status" value="1"/>
</dbReference>
<dbReference type="GO" id="GO:0016020">
    <property type="term" value="C:membrane"/>
    <property type="evidence" value="ECO:0007669"/>
    <property type="project" value="UniProtKB-SubCell"/>
</dbReference>
<feature type="transmembrane region" description="Helical" evidence="5">
    <location>
        <begin position="35"/>
        <end position="57"/>
    </location>
</feature>
<feature type="transmembrane region" description="Helical" evidence="5">
    <location>
        <begin position="97"/>
        <end position="119"/>
    </location>
</feature>
<proteinExistence type="predicted"/>
<evidence type="ECO:0000313" key="6">
    <source>
        <dbReference type="EMBL" id="KAF4135707.1"/>
    </source>
</evidence>
<evidence type="ECO:0000256" key="2">
    <source>
        <dbReference type="ARBA" id="ARBA00022692"/>
    </source>
</evidence>